<evidence type="ECO:0000259" key="5">
    <source>
        <dbReference type="Pfam" id="PF07970"/>
    </source>
</evidence>
<protein>
    <recommendedName>
        <fullName evidence="3">Endoplasmic reticulum-Golgi intermediate compartment protein 3</fullName>
    </recommendedName>
</protein>
<feature type="transmembrane region" description="Helical" evidence="4">
    <location>
        <begin position="281"/>
        <end position="306"/>
    </location>
</feature>
<proteinExistence type="inferred from homology"/>
<sequence length="323" mass="35859">MSPGWDSFAKKLKKFDAYPKTLEDFRIKTYGDVSGQKQINVDHTLMKQRLNADGSLVDTTAKPMKSLGIAGKNQTEELPADRCESCFGAETEDITCCNTCKDVKEAYRRKGWAFPRDGSIPQCEREPTVMPDINIGEGCMLYGHLEVNKVAGNFHISPGRSYEMGHLHVHDMDGATGKLDINVSHTINHLSFGTSYPGQEHPLDGLTVYADKGANAFQYFTKIVPTTYKSLSGATLRTNQFSVTRHKKVALHTGDTILPGMYLSYELSPMMVRYVEKQRSFMHFLTSACAIVGGVFTVAGILDSFIYHGTTALHRKIELGKLT</sequence>
<evidence type="ECO:0000256" key="4">
    <source>
        <dbReference type="SAM" id="Phobius"/>
    </source>
</evidence>
<evidence type="ECO:0000313" key="6">
    <source>
        <dbReference type="EMBL" id="CAK8694805.1"/>
    </source>
</evidence>
<gene>
    <name evidence="6" type="ORF">CVLEPA_LOCUS28138</name>
</gene>
<keyword evidence="7" id="KW-1185">Reference proteome</keyword>
<comment type="similarity">
    <text evidence="2">Belongs to the ERGIC family.</text>
</comment>
<feature type="domain" description="Endoplasmic reticulum vesicle transporter C-terminal" evidence="5">
    <location>
        <begin position="86"/>
        <end position="303"/>
    </location>
</feature>
<organism evidence="6 7">
    <name type="scientific">Clavelina lepadiformis</name>
    <name type="common">Light-bulb sea squirt</name>
    <name type="synonym">Ascidia lepadiformis</name>
    <dbReference type="NCBI Taxonomy" id="159417"/>
    <lineage>
        <taxon>Eukaryota</taxon>
        <taxon>Metazoa</taxon>
        <taxon>Chordata</taxon>
        <taxon>Tunicata</taxon>
        <taxon>Ascidiacea</taxon>
        <taxon>Aplousobranchia</taxon>
        <taxon>Clavelinidae</taxon>
        <taxon>Clavelina</taxon>
    </lineage>
</organism>
<reference evidence="6 7" key="1">
    <citation type="submission" date="2024-02" db="EMBL/GenBank/DDBJ databases">
        <authorList>
            <person name="Daric V."/>
            <person name="Darras S."/>
        </authorList>
    </citation>
    <scope>NUCLEOTIDE SEQUENCE [LARGE SCALE GENOMIC DNA]</scope>
</reference>
<evidence type="ECO:0000256" key="3">
    <source>
        <dbReference type="ARBA" id="ARBA00040493"/>
    </source>
</evidence>
<keyword evidence="4" id="KW-1133">Transmembrane helix</keyword>
<dbReference type="InterPro" id="IPR045888">
    <property type="entry name" value="Erv"/>
</dbReference>
<name>A0ABP0GSW0_CLALP</name>
<dbReference type="Proteomes" id="UP001642483">
    <property type="component" value="Unassembled WGS sequence"/>
</dbReference>
<dbReference type="EMBL" id="CAWYQH010000141">
    <property type="protein sequence ID" value="CAK8694805.1"/>
    <property type="molecule type" value="Genomic_DNA"/>
</dbReference>
<dbReference type="InterPro" id="IPR012936">
    <property type="entry name" value="Erv_C"/>
</dbReference>
<evidence type="ECO:0000313" key="7">
    <source>
        <dbReference type="Proteomes" id="UP001642483"/>
    </source>
</evidence>
<dbReference type="Pfam" id="PF07970">
    <property type="entry name" value="COPIIcoated_ERV"/>
    <property type="match status" value="1"/>
</dbReference>
<keyword evidence="4" id="KW-0812">Transmembrane</keyword>
<dbReference type="PANTHER" id="PTHR10984">
    <property type="entry name" value="ENDOPLASMIC RETICULUM-GOLGI INTERMEDIATE COMPARTMENT PROTEIN"/>
    <property type="match status" value="1"/>
</dbReference>
<comment type="caution">
    <text evidence="6">The sequence shown here is derived from an EMBL/GenBank/DDBJ whole genome shotgun (WGS) entry which is preliminary data.</text>
</comment>
<dbReference type="PANTHER" id="PTHR10984:SF25">
    <property type="entry name" value="ENDOPLASMIC RETICULUM-GOLGI INTERMEDIATE COMPARTMENT PROTEIN 3"/>
    <property type="match status" value="1"/>
</dbReference>
<comment type="subcellular location">
    <subcellularLocation>
        <location evidence="1">Golgi apparatus</location>
        <location evidence="1">cis-Golgi network membrane</location>
        <topology evidence="1">Multi-pass membrane protein</topology>
    </subcellularLocation>
</comment>
<evidence type="ECO:0000256" key="2">
    <source>
        <dbReference type="ARBA" id="ARBA00005648"/>
    </source>
</evidence>
<evidence type="ECO:0000256" key="1">
    <source>
        <dbReference type="ARBA" id="ARBA00004257"/>
    </source>
</evidence>
<keyword evidence="4" id="KW-0472">Membrane</keyword>
<accession>A0ABP0GSW0</accession>